<comment type="subcellular location">
    <subcellularLocation>
        <location evidence="2">Nucleus</location>
    </subcellularLocation>
</comment>
<feature type="domain" description="Bromo" evidence="21">
    <location>
        <begin position="659"/>
        <end position="731"/>
    </location>
</feature>
<comment type="caution">
    <text evidence="26">The sequence shown here is derived from an EMBL/GenBank/DDBJ whole genome shotgun (WGS) entry which is preliminary data.</text>
</comment>
<dbReference type="InterPro" id="IPR036427">
    <property type="entry name" value="Bromodomain-like_sf"/>
</dbReference>
<feature type="compositionally biased region" description="Basic residues" evidence="19">
    <location>
        <begin position="1873"/>
        <end position="1884"/>
    </location>
</feature>
<feature type="compositionally biased region" description="Basic and acidic residues" evidence="19">
    <location>
        <begin position="1645"/>
        <end position="1659"/>
    </location>
</feature>
<evidence type="ECO:0000259" key="22">
    <source>
        <dbReference type="PROSITE" id="PS50016"/>
    </source>
</evidence>
<reference evidence="26 27" key="1">
    <citation type="submission" date="2024-02" db="EMBL/GenBank/DDBJ databases">
        <authorList>
            <person name="Chen Y."/>
            <person name="Shah S."/>
            <person name="Dougan E. K."/>
            <person name="Thang M."/>
            <person name="Chan C."/>
        </authorList>
    </citation>
    <scope>NUCLEOTIDE SEQUENCE [LARGE SCALE GENOMIC DNA]</scope>
</reference>
<evidence type="ECO:0000256" key="1">
    <source>
        <dbReference type="ARBA" id="ARBA00002581"/>
    </source>
</evidence>
<feature type="compositionally biased region" description="Basic and acidic residues" evidence="19">
    <location>
        <begin position="1665"/>
        <end position="1674"/>
    </location>
</feature>
<keyword evidence="7 18" id="KW-0863">Zinc-finger</keyword>
<dbReference type="PROSITE" id="PS50016">
    <property type="entry name" value="ZF_PHD_2"/>
    <property type="match status" value="1"/>
</dbReference>
<keyword evidence="13" id="KW-0804">Transcription</keyword>
<feature type="compositionally biased region" description="Acidic residues" evidence="19">
    <location>
        <begin position="1221"/>
        <end position="1232"/>
    </location>
</feature>
<dbReference type="PROSITE" id="PS50134">
    <property type="entry name" value="ZF_TAZ"/>
    <property type="match status" value="2"/>
</dbReference>
<dbReference type="PANTHER" id="PTHR13808">
    <property type="entry name" value="CBP/P300-RELATED"/>
    <property type="match status" value="1"/>
</dbReference>
<dbReference type="InterPro" id="IPR035898">
    <property type="entry name" value="TAZ_dom_sf"/>
</dbReference>
<dbReference type="SMART" id="SM01250">
    <property type="entry name" value="KAT11"/>
    <property type="match status" value="1"/>
</dbReference>
<dbReference type="SUPFAM" id="SSF57850">
    <property type="entry name" value="RING/U-box"/>
    <property type="match status" value="1"/>
</dbReference>
<dbReference type="InterPro" id="IPR019787">
    <property type="entry name" value="Znf_PHD-finger"/>
</dbReference>
<dbReference type="InterPro" id="IPR008271">
    <property type="entry name" value="Ser/Thr_kinase_AS"/>
</dbReference>
<dbReference type="InterPro" id="IPR038547">
    <property type="entry name" value="RING_CBP-p300_sf"/>
</dbReference>
<dbReference type="InterPro" id="IPR036529">
    <property type="entry name" value="KIX_dom_sf"/>
</dbReference>
<feature type="compositionally biased region" description="Basic and acidic residues" evidence="19">
    <location>
        <begin position="2468"/>
        <end position="2486"/>
    </location>
</feature>
<feature type="compositionally biased region" description="Basic and acidic residues" evidence="19">
    <location>
        <begin position="2356"/>
        <end position="2374"/>
    </location>
</feature>
<dbReference type="Pfam" id="PF00069">
    <property type="entry name" value="Pkinase"/>
    <property type="match status" value="1"/>
</dbReference>
<dbReference type="SMART" id="SM00297">
    <property type="entry name" value="BROMO"/>
    <property type="match status" value="1"/>
</dbReference>
<feature type="compositionally biased region" description="Low complexity" evidence="19">
    <location>
        <begin position="2487"/>
        <end position="2509"/>
    </location>
</feature>
<name>A0ABP0RCR4_9DINO</name>
<dbReference type="SMART" id="SM00249">
    <property type="entry name" value="PHD"/>
    <property type="match status" value="1"/>
</dbReference>
<dbReference type="Gene3D" id="3.30.40.10">
    <property type="entry name" value="Zinc/RING finger domain, C3HC4 (zinc finger)"/>
    <property type="match status" value="1"/>
</dbReference>
<dbReference type="Gene3D" id="1.10.246.20">
    <property type="entry name" value="Coactivator CBP, KIX domain"/>
    <property type="match status" value="1"/>
</dbReference>
<dbReference type="SUPFAM" id="SSF56112">
    <property type="entry name" value="Protein kinase-like (PK-like)"/>
    <property type="match status" value="1"/>
</dbReference>
<keyword evidence="5" id="KW-0808">Transferase</keyword>
<dbReference type="InterPro" id="IPR000433">
    <property type="entry name" value="Znf_ZZ"/>
</dbReference>
<feature type="compositionally biased region" description="Basic and acidic residues" evidence="19">
    <location>
        <begin position="2054"/>
        <end position="2066"/>
    </location>
</feature>
<evidence type="ECO:0000259" key="23">
    <source>
        <dbReference type="PROSITE" id="PS50134"/>
    </source>
</evidence>
<evidence type="ECO:0000259" key="25">
    <source>
        <dbReference type="PROSITE" id="PS51727"/>
    </source>
</evidence>
<keyword evidence="8" id="KW-0862">Zinc</keyword>
<dbReference type="InterPro" id="IPR013083">
    <property type="entry name" value="Znf_RING/FYVE/PHD"/>
</dbReference>
<evidence type="ECO:0000256" key="17">
    <source>
        <dbReference type="PROSITE-ProRule" id="PRU00035"/>
    </source>
</evidence>
<feature type="compositionally biased region" description="Low complexity" evidence="19">
    <location>
        <begin position="229"/>
        <end position="243"/>
    </location>
</feature>
<feature type="compositionally biased region" description="Basic residues" evidence="19">
    <location>
        <begin position="1782"/>
        <end position="1801"/>
    </location>
</feature>
<comment type="catalytic activity">
    <reaction evidence="16">
        <text>L-lysyl-[protein] + acetyl-CoA = N(6)-acetyl-L-lysyl-[protein] + CoA + H(+)</text>
        <dbReference type="Rhea" id="RHEA:45948"/>
        <dbReference type="Rhea" id="RHEA-COMP:9752"/>
        <dbReference type="Rhea" id="RHEA-COMP:10731"/>
        <dbReference type="ChEBI" id="CHEBI:15378"/>
        <dbReference type="ChEBI" id="CHEBI:29969"/>
        <dbReference type="ChEBI" id="CHEBI:57287"/>
        <dbReference type="ChEBI" id="CHEBI:57288"/>
        <dbReference type="ChEBI" id="CHEBI:61930"/>
        <dbReference type="EC" id="2.3.1.48"/>
    </reaction>
</comment>
<dbReference type="InterPro" id="IPR000719">
    <property type="entry name" value="Prot_kinase_dom"/>
</dbReference>
<dbReference type="InterPro" id="IPR013178">
    <property type="entry name" value="Histone_AcTrfase_Rtt109/CBP"/>
</dbReference>
<dbReference type="SMART" id="SM00220">
    <property type="entry name" value="S_TKc"/>
    <property type="match status" value="1"/>
</dbReference>
<dbReference type="EC" id="2.3.1.48" evidence="3"/>
<feature type="compositionally biased region" description="Basic and acidic residues" evidence="19">
    <location>
        <begin position="1410"/>
        <end position="1425"/>
    </location>
</feature>
<keyword evidence="11 17" id="KW-0103">Bromodomain</keyword>
<accession>A0ABP0RCR4</accession>
<feature type="compositionally biased region" description="Polar residues" evidence="19">
    <location>
        <begin position="382"/>
        <end position="393"/>
    </location>
</feature>
<evidence type="ECO:0000256" key="2">
    <source>
        <dbReference type="ARBA" id="ARBA00004123"/>
    </source>
</evidence>
<feature type="compositionally biased region" description="Low complexity" evidence="19">
    <location>
        <begin position="2189"/>
        <end position="2205"/>
    </location>
</feature>
<evidence type="ECO:0000256" key="15">
    <source>
        <dbReference type="ARBA" id="ARBA00023315"/>
    </source>
</evidence>
<feature type="compositionally biased region" description="Basic and acidic residues" evidence="19">
    <location>
        <begin position="1691"/>
        <end position="1703"/>
    </location>
</feature>
<evidence type="ECO:0000313" key="27">
    <source>
        <dbReference type="Proteomes" id="UP001642464"/>
    </source>
</evidence>
<dbReference type="InterPro" id="IPR001965">
    <property type="entry name" value="Znf_PHD"/>
</dbReference>
<evidence type="ECO:0000259" key="20">
    <source>
        <dbReference type="PROSITE" id="PS50011"/>
    </source>
</evidence>
<feature type="compositionally biased region" description="Basic and acidic residues" evidence="19">
    <location>
        <begin position="1349"/>
        <end position="1373"/>
    </location>
</feature>
<keyword evidence="9" id="KW-0156">Chromatin regulator</keyword>
<dbReference type="Gene3D" id="3.30.200.20">
    <property type="entry name" value="Phosphorylase Kinase, domain 1"/>
    <property type="match status" value="1"/>
</dbReference>
<dbReference type="SMART" id="SM00551">
    <property type="entry name" value="ZnF_TAZ"/>
    <property type="match status" value="2"/>
</dbReference>
<feature type="region of interest" description="Disordered" evidence="19">
    <location>
        <begin position="1161"/>
        <end position="1240"/>
    </location>
</feature>
<dbReference type="SUPFAM" id="SSF101447">
    <property type="entry name" value="Formin homology 2 domain (FH2 domain)"/>
    <property type="match status" value="1"/>
</dbReference>
<evidence type="ECO:0000259" key="21">
    <source>
        <dbReference type="PROSITE" id="PS50014"/>
    </source>
</evidence>
<proteinExistence type="predicted"/>
<evidence type="ECO:0000256" key="7">
    <source>
        <dbReference type="ARBA" id="ARBA00022771"/>
    </source>
</evidence>
<dbReference type="PROSITE" id="PS50014">
    <property type="entry name" value="BROMODOMAIN_2"/>
    <property type="match status" value="1"/>
</dbReference>
<evidence type="ECO:0000256" key="8">
    <source>
        <dbReference type="ARBA" id="ARBA00022833"/>
    </source>
</evidence>
<evidence type="ECO:0000256" key="4">
    <source>
        <dbReference type="ARBA" id="ARBA00022481"/>
    </source>
</evidence>
<feature type="domain" description="CBP/p300-type HAT" evidence="25">
    <location>
        <begin position="907"/>
        <end position="2314"/>
    </location>
</feature>
<feature type="compositionally biased region" description="Basic and acidic residues" evidence="19">
    <location>
        <begin position="2104"/>
        <end position="2128"/>
    </location>
</feature>
<dbReference type="Gene3D" id="1.20.1020.10">
    <property type="entry name" value="TAZ domain"/>
    <property type="match status" value="2"/>
</dbReference>
<dbReference type="InterPro" id="IPR018359">
    <property type="entry name" value="Bromodomain_CS"/>
</dbReference>
<dbReference type="SMART" id="SM00291">
    <property type="entry name" value="ZnF_ZZ"/>
    <property type="match status" value="1"/>
</dbReference>
<dbReference type="Pfam" id="PF02135">
    <property type="entry name" value="zf-TAZ"/>
    <property type="match status" value="2"/>
</dbReference>
<dbReference type="InterPro" id="IPR001487">
    <property type="entry name" value="Bromodomain"/>
</dbReference>
<dbReference type="PRINTS" id="PR00503">
    <property type="entry name" value="BROMODOMAIN"/>
</dbReference>
<evidence type="ECO:0000256" key="5">
    <source>
        <dbReference type="ARBA" id="ARBA00022679"/>
    </source>
</evidence>
<dbReference type="Pfam" id="PF00439">
    <property type="entry name" value="Bromodomain"/>
    <property type="match status" value="1"/>
</dbReference>
<feature type="compositionally biased region" description="Acidic residues" evidence="19">
    <location>
        <begin position="1906"/>
        <end position="1918"/>
    </location>
</feature>
<dbReference type="Gene3D" id="1.20.920.10">
    <property type="entry name" value="Bromodomain-like"/>
    <property type="match status" value="1"/>
</dbReference>
<evidence type="ECO:0000259" key="24">
    <source>
        <dbReference type="PROSITE" id="PS50135"/>
    </source>
</evidence>
<feature type="compositionally biased region" description="Basic residues" evidence="19">
    <location>
        <begin position="492"/>
        <end position="502"/>
    </location>
</feature>
<feature type="compositionally biased region" description="Pro residues" evidence="19">
    <location>
        <begin position="218"/>
        <end position="228"/>
    </location>
</feature>
<keyword evidence="12" id="KW-0010">Activator</keyword>
<dbReference type="InterPro" id="IPR000197">
    <property type="entry name" value="Znf_TAZ"/>
</dbReference>
<evidence type="ECO:0000256" key="12">
    <source>
        <dbReference type="ARBA" id="ARBA00023159"/>
    </source>
</evidence>
<sequence>MHPHQGGGRSPPMGHQHQHQQQQAARPYTGWQQPERDYETRRAMIAQIVRLLQQRRPDAPQTWLQKLPDMARRLEDKLYRYARNAEEYKDKGSLKQRLQTIAMRMAKHGPGQGQGPPGGGLQQQQQQQQQLPETGPPGQPKKLSSRKSSGGAARGPQAGMKPHVSAGNRPPPPQAARQGGNQRYQQYPQQHVPKPGSGGGGGGGSGGYMRQPSGSLPPGGPPGQPPPQQGYGSYPGSSQGKPQASQQHYNGGGGGSSKQGDSRGSSGRPSTDPRQVLLQQQQRLLLLRHASKCPVQPPNVCPYTSHCKQMKLLWAHIAKCQNNACPFPHCVSSRYVLSHYHRCKKPTCEVCRPVKEAIQKQNQKETHQMNAGGKPPGAGMQQHPSNLQRNPSFGSGPGGHAPMDYGGQGAPLDKMGAPIPGAGGKDQNLMLELQRQRQIAEEAAREHQKKVRQLEQKMLELQRQGSSGTHAAGGAPPPPPPMGDPAAAGGKGRAKAAPKRRSTSQSSANRGTRKDKTQLARQNGAAATAAHAASMAAAANQSGQQHMAGVGAPGMGHHAIPQARGMGPGPPPPRSAGGKGHPGHPGAPPYARTQSKPMPNAMQTATMTSNPAFSGAISAINTFHRDDIKNHIASLVRFSAHIKPADLKTRLSPLLRRQLDQQFAYIFLKPVDPIAMEIPDYHDVIKHPMDFTTIKRRLEGGYYKTMNAFASDVLLVYDNAILYNPETVEGFGVHETAKEYAQIFVEDYNKLIFRLKAEENIKRTNHDACRLCGGGKFIFEPPVYYCNGKCNSKIKRNGFYYTTPDHKMFWCVACYNNLKDSIQMEDGQQVEKSKLEKKKNADVQEEAWVQCNHCNRWFHQICAMFNNRNEESKNSSYFCPMCILRYLDRSQLERIPEQQANRRASRGFRAKDLPKTKFSDFVEVRLAKRILAERKKQAKELGLQLTDIEDPGEITVRVVLHKDTEVFPRTNLERLYKDAPYNYPRSFPHKVKCILMFQCIDGVDVLFFALYTQSYGSDCPDPNQRCMYVAYLDSVFYMEPRFLRTPMYQELLIATLEYEKRRGFTKAFIWACPPLAGDDYILYCHPKDQKTQKAEMLRAWYLNLLEDARKRGIVCSVDNLYDAYIRRVCDPCGIPNFDGDYWPGVTEQFVEELEREKIDPKGLAPRAKRALARSKTAKTGGAKKKAASKSKKARGKMKKKSKAKSKYRRPAGASAGADGKDGEEEEDDEEENPLWPPPAPAKWIEITQQDALTAKIGECIKQMRDDFFVVYMHHICAECACNIDQPDQLFWLPKDYKEGMGALDMQKNKYAPPYALCDTCYRSAYREEKKEDPKVEPPPTIDEIKAKEEEAAKAAQAAKEKAEAKDKDAEAKTDNPAAVSEKAGPDTVKPEETAAAAGTKRKGGAEGDADAAKTEPPTKKLKEEPGVTAPAPADSSASTTVVKVEEGNPVPAAPVGGAADSAAAAAVAAAAAAADSANKAAEGGLAPSTAASVAPTGEEGTVLAAVATPVPAVGAGVAVADADGDADMKTGDDVAPATATEAPKAALGESKENPAASSSSLAADADKAVEVTPMETSDGNAKPGELEVKEGDAPPAARAASPKVEVESENKDKTSAEAKKEEEEAPTPIDDTKPSEVAGDVAQETEAKAQGDDEAKPEESVDTSKGIEKEKPEVAEDATTPAAPEENTEVEESKVQEDAKSDVENQVVENGEGREEDENEKPSKKKTKKDSGSASSSNEDEEEEDGARSRMATRSKKRGSGTDDGDDGDGDDGDDNESPKSSTRRTRGAASRSRRTTRKGSTKIEQEGNDDNDDAASSSKKAEDASAPMGTRRSRRQRARQGADKDDDGHSPMSRQSSVAKDDDEGAVAKPTPSRRRTRQHKRLTGGTEDGADDDSDDKGKKSDVADEEVVEEDEEDHQDATKRSRRRKTGAKKNAKKEDEDVSEDDGDEEMEDADAKPKNGGDGDVREKVGDGPEDEKNEVKEATTKAVVAEEDAAGDNTKAVQVREDACGDAKHPEDKEAEAVEPAKKDGDGDVGMQDSQETAAPAGSDSSEAGRDDVENKDKEDAEVDSSDRGATSKQDVPGAEKPVEEVVEKVGYGDAEEVTKEQVGESKTDKVDEERKEEEAKAAGSEGGSGEDTTMANAEETRADDSSSSAVVAGDIAASGTAAAVEGKEAKSESDAVAQGETGASSSAALATTSSGAGVPPPPPPPPPPPIGARELEDTERLLEPKQRARPQNPWIFRPCKLEEMVLKRAYIEKETKDDDPLMDNQFFDTRQQFLSLCQGNRYQFDQLRRAKHSSMMVLYHLHNPDEPGFVHSCNICNQEIKEDSWYKCTKCDDFDVCNKCQTKKAHPHEMKRIEQKNRSKEDEEKKNHNKNIQLHMELLVHASSCNQRDCNSRNCSKMKALLAHGKSCMVRLSGNCRICRRIWVLLQIHARQCRKPSGRCPVPRCADIKDHLRRAQAAMSDRRIRAQTDRINAERSRPAEGAASSGVGESVASSNVAQSSQTMGNGVSVVQGEGGRKFQSVNAQSLGSLVEVRPQRRGSFTKVKGLLSRQFSLGPTKVKEEDGGGKREEEAKHFSFRKRSLSRRRSSLLDVWNDTVGIDRKTSEAHLLLTHEDTEFDKLNSQILHGLNGVFGDMYELIVNDSGAAKVIGSGMEGEVVVIKRKSGDRKFALKTIHTSDSNDPMFELTHLSKLSHPGIIKILDICQLDIDTFKASFELAEGGDLLEHLRTGGPLHEKETALLTRQMLECVEYLHFHNIVHRDIKLENFVFSDLSHKRIVLIDFGLASRGDRNRVFRHEVGTIHYMAPEVLKHKYSFPCDMWSLGVVIFMMLTGKRAFRGKEDKEIIANLETCSINEKAARWPKLSQDARDLVQSLLQLNPRDRLNPREALCSPFISKHDDPDRIAESQISEEMEIVMQQLLRFSSFPRLKRIALKALAHNLPLHFTEQFVPLFKELVGEDNPGVISFQRVRELLSEEDVGTEDLENLFLSIDSEAQAFIQFNDFVALKLDPEVIPQVMEEVQATFLKLSLWDSDVDLTDCFDGVVTAGKLEQLLGGDKFTSSEVGAMLNDVLQLLPPQKRKDGLNFGNFLELLSMKPNNQ</sequence>
<dbReference type="PROSITE" id="PS01359">
    <property type="entry name" value="ZF_PHD_1"/>
    <property type="match status" value="1"/>
</dbReference>
<evidence type="ECO:0000256" key="6">
    <source>
        <dbReference type="ARBA" id="ARBA00022723"/>
    </source>
</evidence>
<feature type="domain" description="TAZ-type" evidence="23">
    <location>
        <begin position="272"/>
        <end position="354"/>
    </location>
</feature>
<feature type="compositionally biased region" description="Gly residues" evidence="19">
    <location>
        <begin position="110"/>
        <end position="121"/>
    </location>
</feature>
<evidence type="ECO:0000256" key="10">
    <source>
        <dbReference type="ARBA" id="ARBA00023015"/>
    </source>
</evidence>
<evidence type="ECO:0000256" key="16">
    <source>
        <dbReference type="ARBA" id="ARBA00048017"/>
    </source>
</evidence>
<feature type="compositionally biased region" description="Basic and acidic residues" evidence="19">
    <location>
        <begin position="2005"/>
        <end position="2033"/>
    </location>
</feature>
<evidence type="ECO:0000256" key="19">
    <source>
        <dbReference type="SAM" id="MobiDB-lite"/>
    </source>
</evidence>
<keyword evidence="4" id="KW-0488">Methylation</keyword>
<dbReference type="InterPro" id="IPR011011">
    <property type="entry name" value="Znf_FYVE_PHD"/>
</dbReference>
<dbReference type="Gene3D" id="1.10.510.10">
    <property type="entry name" value="Transferase(Phosphotransferase) domain 1"/>
    <property type="match status" value="1"/>
</dbReference>
<dbReference type="PROSITE" id="PS51727">
    <property type="entry name" value="CBP_P300_HAT"/>
    <property type="match status" value="1"/>
</dbReference>
<dbReference type="SUPFAM" id="SSF57933">
    <property type="entry name" value="TAZ domain"/>
    <property type="match status" value="2"/>
</dbReference>
<dbReference type="InterPro" id="IPR011009">
    <property type="entry name" value="Kinase-like_dom_sf"/>
</dbReference>
<feature type="region of interest" description="Disordered" evidence="19">
    <location>
        <begin position="1349"/>
        <end position="1496"/>
    </location>
</feature>
<dbReference type="SUPFAM" id="SSF47370">
    <property type="entry name" value="Bromodomain"/>
    <property type="match status" value="1"/>
</dbReference>
<evidence type="ECO:0000313" key="26">
    <source>
        <dbReference type="EMBL" id="CAK9098049.1"/>
    </source>
</evidence>
<evidence type="ECO:0000256" key="11">
    <source>
        <dbReference type="ARBA" id="ARBA00023117"/>
    </source>
</evidence>
<dbReference type="PROSITE" id="PS50135">
    <property type="entry name" value="ZF_ZZ_2"/>
    <property type="match status" value="1"/>
</dbReference>
<feature type="compositionally biased region" description="Low complexity" evidence="19">
    <location>
        <begin position="1427"/>
        <end position="1442"/>
    </location>
</feature>
<feature type="compositionally biased region" description="Low complexity" evidence="19">
    <location>
        <begin position="2153"/>
        <end position="2171"/>
    </location>
</feature>
<dbReference type="PROSITE" id="PS00633">
    <property type="entry name" value="BROMODOMAIN_1"/>
    <property type="match status" value="1"/>
</dbReference>
<feature type="region of interest" description="Disordered" evidence="19">
    <location>
        <begin position="107"/>
        <end position="274"/>
    </location>
</feature>
<feature type="compositionally biased region" description="Low complexity" evidence="19">
    <location>
        <begin position="520"/>
        <end position="539"/>
    </location>
</feature>
<protein>
    <recommendedName>
        <fullName evidence="3">histone acetyltransferase</fullName>
        <ecNumber evidence="3">2.3.1.48</ecNumber>
    </recommendedName>
</protein>
<keyword evidence="27" id="KW-1185">Reference proteome</keyword>
<feature type="domain" description="Protein kinase" evidence="20">
    <location>
        <begin position="2650"/>
        <end position="2901"/>
    </location>
</feature>
<dbReference type="EMBL" id="CAXAMM010041212">
    <property type="protein sequence ID" value="CAK9098049.1"/>
    <property type="molecule type" value="Genomic_DNA"/>
</dbReference>
<gene>
    <name evidence="26" type="ORF">SCF082_LOCUS45975</name>
</gene>
<dbReference type="Pfam" id="PF00628">
    <property type="entry name" value="PHD"/>
    <property type="match status" value="1"/>
</dbReference>
<dbReference type="CDD" id="cd15614">
    <property type="entry name" value="PHD_HAC_like"/>
    <property type="match status" value="1"/>
</dbReference>
<feature type="compositionally biased region" description="Basic and acidic residues" evidence="19">
    <location>
        <begin position="1955"/>
        <end position="1973"/>
    </location>
</feature>
<feature type="compositionally biased region" description="Basic residues" evidence="19">
    <location>
        <begin position="1166"/>
        <end position="1209"/>
    </location>
</feature>
<feature type="domain" description="PHD-type" evidence="22">
    <location>
        <begin position="808"/>
        <end position="885"/>
    </location>
</feature>
<feature type="compositionally biased region" description="Low complexity" evidence="19">
    <location>
        <begin position="140"/>
        <end position="155"/>
    </location>
</feature>
<evidence type="ECO:0000256" key="14">
    <source>
        <dbReference type="ARBA" id="ARBA00023242"/>
    </source>
</evidence>
<evidence type="ECO:0000256" key="13">
    <source>
        <dbReference type="ARBA" id="ARBA00023163"/>
    </source>
</evidence>
<feature type="region of interest" description="Disordered" evidence="19">
    <location>
        <begin position="462"/>
        <end position="597"/>
    </location>
</feature>
<dbReference type="Gene3D" id="3.30.60.90">
    <property type="match status" value="1"/>
</dbReference>
<feature type="compositionally biased region" description="Basic and acidic residues" evidence="19">
    <location>
        <begin position="1841"/>
        <end position="1850"/>
    </location>
</feature>
<dbReference type="Gene3D" id="2.10.110.40">
    <property type="match status" value="1"/>
</dbReference>
<feature type="compositionally biased region" description="Low complexity" evidence="19">
    <location>
        <begin position="1535"/>
        <end position="1546"/>
    </location>
</feature>
<feature type="compositionally biased region" description="Acidic residues" evidence="19">
    <location>
        <begin position="1941"/>
        <end position="1954"/>
    </location>
</feature>
<keyword evidence="10" id="KW-0805">Transcription regulation</keyword>
<feature type="compositionally biased region" description="Low complexity" evidence="19">
    <location>
        <begin position="122"/>
        <end position="133"/>
    </location>
</feature>
<evidence type="ECO:0000256" key="18">
    <source>
        <dbReference type="PROSITE-ProRule" id="PRU00228"/>
    </source>
</evidence>
<dbReference type="Proteomes" id="UP001642464">
    <property type="component" value="Unassembled WGS sequence"/>
</dbReference>
<feature type="region of interest" description="Disordered" evidence="19">
    <location>
        <begin position="2466"/>
        <end position="2519"/>
    </location>
</feature>
<feature type="region of interest" description="Disordered" evidence="19">
    <location>
        <begin position="1"/>
        <end position="37"/>
    </location>
</feature>
<dbReference type="InterPro" id="IPR031162">
    <property type="entry name" value="CBP_P300_HAT"/>
</dbReference>
<feature type="compositionally biased region" description="Basic residues" evidence="19">
    <location>
        <begin position="1924"/>
        <end position="1936"/>
    </location>
</feature>
<dbReference type="PROSITE" id="PS00108">
    <property type="entry name" value="PROTEIN_KINASE_ST"/>
    <property type="match status" value="1"/>
</dbReference>
<dbReference type="PANTHER" id="PTHR13808:SF1">
    <property type="entry name" value="HISTONE ACETYLTRANSFERASE"/>
    <property type="match status" value="1"/>
</dbReference>
<feature type="domain" description="ZZ-type" evidence="24">
    <location>
        <begin position="2316"/>
        <end position="2366"/>
    </location>
</feature>
<dbReference type="Pfam" id="PF00569">
    <property type="entry name" value="ZZ"/>
    <property type="match status" value="1"/>
</dbReference>
<keyword evidence="14" id="KW-0539">Nucleus</keyword>
<dbReference type="SUPFAM" id="SSF57903">
    <property type="entry name" value="FYVE/PHD zinc finger"/>
    <property type="match status" value="1"/>
</dbReference>
<dbReference type="Gene3D" id="1.10.238.10">
    <property type="entry name" value="EF-hand"/>
    <property type="match status" value="2"/>
</dbReference>
<keyword evidence="6" id="KW-0479">Metal-binding</keyword>
<feature type="region of interest" description="Disordered" evidence="19">
    <location>
        <begin position="1523"/>
        <end position="2221"/>
    </location>
</feature>
<organism evidence="26 27">
    <name type="scientific">Durusdinium trenchii</name>
    <dbReference type="NCBI Taxonomy" id="1381693"/>
    <lineage>
        <taxon>Eukaryota</taxon>
        <taxon>Sar</taxon>
        <taxon>Alveolata</taxon>
        <taxon>Dinophyceae</taxon>
        <taxon>Suessiales</taxon>
        <taxon>Symbiodiniaceae</taxon>
        <taxon>Durusdinium</taxon>
    </lineage>
</organism>
<evidence type="ECO:0000256" key="9">
    <source>
        <dbReference type="ARBA" id="ARBA00022853"/>
    </source>
</evidence>
<dbReference type="Pfam" id="PF08214">
    <property type="entry name" value="HAT_KAT11"/>
    <property type="match status" value="1"/>
</dbReference>
<keyword evidence="15" id="KW-0012">Acyltransferase</keyword>
<dbReference type="InterPro" id="IPR019786">
    <property type="entry name" value="Zinc_finger_PHD-type_CS"/>
</dbReference>
<dbReference type="InterPro" id="IPR043145">
    <property type="entry name" value="Znf_ZZ_sf"/>
</dbReference>
<feature type="compositionally biased region" description="Polar residues" evidence="19">
    <location>
        <begin position="179"/>
        <end position="189"/>
    </location>
</feature>
<feature type="compositionally biased region" description="Basic and acidic residues" evidence="19">
    <location>
        <begin position="1604"/>
        <end position="1622"/>
    </location>
</feature>
<feature type="compositionally biased region" description="Pro residues" evidence="19">
    <location>
        <begin position="2206"/>
        <end position="2218"/>
    </location>
</feature>
<feature type="compositionally biased region" description="Low complexity" evidence="19">
    <location>
        <begin position="258"/>
        <end position="267"/>
    </location>
</feature>
<dbReference type="PROSITE" id="PS50011">
    <property type="entry name" value="PROTEIN_KINASE_DOM"/>
    <property type="match status" value="1"/>
</dbReference>
<feature type="compositionally biased region" description="Gly residues" evidence="19">
    <location>
        <begin position="196"/>
        <end position="207"/>
    </location>
</feature>
<feature type="compositionally biased region" description="Low complexity" evidence="19">
    <location>
        <begin position="1453"/>
        <end position="1477"/>
    </location>
</feature>
<feature type="compositionally biased region" description="Acidic residues" evidence="19">
    <location>
        <begin position="1763"/>
        <end position="1776"/>
    </location>
</feature>
<comment type="function">
    <text evidence="1">Acetyltransferase enzyme. Acetylates histones, giving a specific tag for transcriptional activation.</text>
</comment>
<feature type="region of interest" description="Disordered" evidence="19">
    <location>
        <begin position="359"/>
        <end position="425"/>
    </location>
</feature>
<evidence type="ECO:0000256" key="3">
    <source>
        <dbReference type="ARBA" id="ARBA00013184"/>
    </source>
</evidence>
<feature type="domain" description="TAZ-type" evidence="23">
    <location>
        <begin position="2373"/>
        <end position="2456"/>
    </location>
</feature>
<feature type="region of interest" description="Disordered" evidence="19">
    <location>
        <begin position="2356"/>
        <end position="2375"/>
    </location>
</feature>